<evidence type="ECO:0000313" key="2">
    <source>
        <dbReference type="Proteomes" id="UP001651158"/>
    </source>
</evidence>
<evidence type="ECO:0000313" key="1">
    <source>
        <dbReference type="EMBL" id="KAL5110251.1"/>
    </source>
</evidence>
<proteinExistence type="predicted"/>
<organism evidence="1 2">
    <name type="scientific">Taenia crassiceps</name>
    <dbReference type="NCBI Taxonomy" id="6207"/>
    <lineage>
        <taxon>Eukaryota</taxon>
        <taxon>Metazoa</taxon>
        <taxon>Spiralia</taxon>
        <taxon>Lophotrochozoa</taxon>
        <taxon>Platyhelminthes</taxon>
        <taxon>Cestoda</taxon>
        <taxon>Eucestoda</taxon>
        <taxon>Cyclophyllidea</taxon>
        <taxon>Taeniidae</taxon>
        <taxon>Taenia</taxon>
    </lineage>
</organism>
<dbReference type="Proteomes" id="UP001651158">
    <property type="component" value="Unassembled WGS sequence"/>
</dbReference>
<accession>A0ABR4QKE9</accession>
<gene>
    <name evidence="1" type="ORF">TcWFU_004461</name>
</gene>
<comment type="caution">
    <text evidence="1">The sequence shown here is derived from an EMBL/GenBank/DDBJ whole genome shotgun (WGS) entry which is preliminary data.</text>
</comment>
<dbReference type="EMBL" id="JAKROA010000002">
    <property type="protein sequence ID" value="KAL5110251.1"/>
    <property type="molecule type" value="Genomic_DNA"/>
</dbReference>
<evidence type="ECO:0008006" key="3">
    <source>
        <dbReference type="Google" id="ProtNLM"/>
    </source>
</evidence>
<reference evidence="1 2" key="1">
    <citation type="journal article" date="2022" name="Front. Cell. Infect. Microbiol.">
        <title>The Genomes of Two Strains of Taenia crassiceps the Animal Model for the Study of Human Cysticercosis.</title>
        <authorList>
            <person name="Bobes R.J."/>
            <person name="Estrada K."/>
            <person name="Rios-Valencia D.G."/>
            <person name="Calderon-Gallegos A."/>
            <person name="de la Torre P."/>
            <person name="Carrero J.C."/>
            <person name="Sanchez-Flores A."/>
            <person name="Laclette J.P."/>
        </authorList>
    </citation>
    <scope>NUCLEOTIDE SEQUENCE [LARGE SCALE GENOMIC DNA]</scope>
    <source>
        <strain evidence="1">WFUcys</strain>
    </source>
</reference>
<name>A0ABR4QKE9_9CEST</name>
<protein>
    <recommendedName>
        <fullName evidence="3">Secreted protein</fullName>
    </recommendedName>
</protein>
<sequence length="90" mass="10340">MYPRLAPQYCFLALSGSLSVLNGSLVQVDFLLISCLRVSSFVSRVTLSPPQWVMMGTYYNLIWILEKEKPLSKVRKFQPHLNATFSNDFH</sequence>
<keyword evidence="2" id="KW-1185">Reference proteome</keyword>